<evidence type="ECO:0000313" key="8">
    <source>
        <dbReference type="Proteomes" id="UP000293637"/>
    </source>
</evidence>
<dbReference type="AlphaFoldDB" id="A0A4Q9W914"/>
<gene>
    <name evidence="7" type="ORF">EQ812_10575</name>
</gene>
<dbReference type="GO" id="GO:0005886">
    <property type="term" value="C:plasma membrane"/>
    <property type="evidence" value="ECO:0007669"/>
    <property type="project" value="UniProtKB-SubCell"/>
</dbReference>
<dbReference type="Pfam" id="PF01810">
    <property type="entry name" value="LysE"/>
    <property type="match status" value="1"/>
</dbReference>
<accession>A0A4Q9W914</accession>
<dbReference type="GO" id="GO:0015171">
    <property type="term" value="F:amino acid transmembrane transporter activity"/>
    <property type="evidence" value="ECO:0007669"/>
    <property type="project" value="TreeGrafter"/>
</dbReference>
<dbReference type="PANTHER" id="PTHR30086:SF20">
    <property type="entry name" value="ARGININE EXPORTER PROTEIN ARGO-RELATED"/>
    <property type="match status" value="1"/>
</dbReference>
<dbReference type="GO" id="GO:0033228">
    <property type="term" value="P:cysteine export across plasma membrane"/>
    <property type="evidence" value="ECO:0007669"/>
    <property type="project" value="TreeGrafter"/>
</dbReference>
<proteinExistence type="predicted"/>
<feature type="transmembrane region" description="Helical" evidence="6">
    <location>
        <begin position="169"/>
        <end position="185"/>
    </location>
</feature>
<keyword evidence="2" id="KW-1003">Cell membrane</keyword>
<comment type="caution">
    <text evidence="7">The sequence shown here is derived from an EMBL/GenBank/DDBJ whole genome shotgun (WGS) entry which is preliminary data.</text>
</comment>
<keyword evidence="3 6" id="KW-0812">Transmembrane</keyword>
<dbReference type="EMBL" id="SCHB01000007">
    <property type="protein sequence ID" value="TBW71644.1"/>
    <property type="molecule type" value="Genomic_DNA"/>
</dbReference>
<dbReference type="RefSeq" id="WP_037540649.1">
    <property type="nucleotide sequence ID" value="NZ_CAXOQZ010000022.1"/>
</dbReference>
<dbReference type="PANTHER" id="PTHR30086">
    <property type="entry name" value="ARGININE EXPORTER PROTEIN ARGO"/>
    <property type="match status" value="1"/>
</dbReference>
<keyword evidence="4 6" id="KW-1133">Transmembrane helix</keyword>
<evidence type="ECO:0000256" key="4">
    <source>
        <dbReference type="ARBA" id="ARBA00022989"/>
    </source>
</evidence>
<evidence type="ECO:0000256" key="1">
    <source>
        <dbReference type="ARBA" id="ARBA00004651"/>
    </source>
</evidence>
<comment type="subcellular location">
    <subcellularLocation>
        <location evidence="1">Cell membrane</location>
        <topology evidence="1">Multi-pass membrane protein</topology>
    </subcellularLocation>
</comment>
<dbReference type="Proteomes" id="UP000293637">
    <property type="component" value="Unassembled WGS sequence"/>
</dbReference>
<dbReference type="InterPro" id="IPR001123">
    <property type="entry name" value="LeuE-type"/>
</dbReference>
<sequence length="188" mass="21090">MVIIFPYILFITTMSFTPGPNTIMAMSEGQQKGFLRALPFNLGVLLGILLTLTVALLFSEPLKESQMFILIMKIIGTVYLLYLAYHVVVSTPEDAEDALDRPILKGILIQTTNIKAMLYFLTGLTTFSLPAAWEHTYIRSILLIVIGIAGALAWSLLGQVMNTLYHRHYRIINVIIALLLLYSAVELW</sequence>
<organism evidence="7 8">
    <name type="scientific">Staphylococcus lugdunensis</name>
    <dbReference type="NCBI Taxonomy" id="28035"/>
    <lineage>
        <taxon>Bacteria</taxon>
        <taxon>Bacillati</taxon>
        <taxon>Bacillota</taxon>
        <taxon>Bacilli</taxon>
        <taxon>Bacillales</taxon>
        <taxon>Staphylococcaceae</taxon>
        <taxon>Staphylococcus</taxon>
    </lineage>
</organism>
<feature type="transmembrane region" description="Helical" evidence="6">
    <location>
        <begin position="70"/>
        <end position="88"/>
    </location>
</feature>
<evidence type="ECO:0000313" key="7">
    <source>
        <dbReference type="EMBL" id="TBW71644.1"/>
    </source>
</evidence>
<evidence type="ECO:0000256" key="5">
    <source>
        <dbReference type="ARBA" id="ARBA00023136"/>
    </source>
</evidence>
<reference evidence="7 8" key="1">
    <citation type="journal article" date="2019" name="Sci. Transl. Med.">
        <title>Quorum sensing between bacterial species on the skin protects against epidermal injury in atopic dermatitis.</title>
        <authorList>
            <person name="Williams M.R."/>
        </authorList>
    </citation>
    <scope>NUCLEOTIDE SEQUENCE [LARGE SCALE GENOMIC DNA]</scope>
    <source>
        <strain evidence="7 8">E7</strain>
    </source>
</reference>
<protein>
    <submittedName>
        <fullName evidence="7">Transporter</fullName>
    </submittedName>
</protein>
<name>A0A4Q9W914_STALU</name>
<evidence type="ECO:0000256" key="3">
    <source>
        <dbReference type="ARBA" id="ARBA00022692"/>
    </source>
</evidence>
<evidence type="ECO:0000256" key="2">
    <source>
        <dbReference type="ARBA" id="ARBA00022475"/>
    </source>
</evidence>
<keyword evidence="5 6" id="KW-0472">Membrane</keyword>
<evidence type="ECO:0000256" key="6">
    <source>
        <dbReference type="SAM" id="Phobius"/>
    </source>
</evidence>
<feature type="transmembrane region" description="Helical" evidence="6">
    <location>
        <begin position="137"/>
        <end position="157"/>
    </location>
</feature>
<feature type="transmembrane region" description="Helical" evidence="6">
    <location>
        <begin position="35"/>
        <end position="58"/>
    </location>
</feature>